<proteinExistence type="inferred from homology"/>
<organism evidence="13 14">
    <name type="scientific">Cycloclasticus pugetii</name>
    <dbReference type="NCBI Taxonomy" id="34068"/>
    <lineage>
        <taxon>Bacteria</taxon>
        <taxon>Pseudomonadati</taxon>
        <taxon>Pseudomonadota</taxon>
        <taxon>Gammaproteobacteria</taxon>
        <taxon>Thiotrichales</taxon>
        <taxon>Piscirickettsiaceae</taxon>
        <taxon>Cycloclasticus</taxon>
    </lineage>
</organism>
<keyword evidence="13" id="KW-0282">Flagellum</keyword>
<accession>A0AB33Z4M4</accession>
<keyword evidence="7" id="KW-1005">Bacterial flagellum biogenesis</keyword>
<keyword evidence="5" id="KW-1003">Cell membrane</keyword>
<keyword evidence="11" id="KW-0175">Coiled coil</keyword>
<keyword evidence="14" id="KW-1185">Reference proteome</keyword>
<evidence type="ECO:0000256" key="3">
    <source>
        <dbReference type="ARBA" id="ARBA00020392"/>
    </source>
</evidence>
<dbReference type="InterPro" id="IPR012823">
    <property type="entry name" value="Flagell_FliJ"/>
</dbReference>
<evidence type="ECO:0000256" key="10">
    <source>
        <dbReference type="ARBA" id="ARBA00023225"/>
    </source>
</evidence>
<evidence type="ECO:0000256" key="11">
    <source>
        <dbReference type="SAM" id="Coils"/>
    </source>
</evidence>
<dbReference type="GO" id="GO:0044781">
    <property type="term" value="P:bacterial-type flagellum organization"/>
    <property type="evidence" value="ECO:0007669"/>
    <property type="project" value="UniProtKB-KW"/>
</dbReference>
<evidence type="ECO:0000256" key="6">
    <source>
        <dbReference type="ARBA" id="ARBA00022500"/>
    </source>
</evidence>
<dbReference type="InterPro" id="IPR052570">
    <property type="entry name" value="FliJ"/>
</dbReference>
<evidence type="ECO:0000256" key="1">
    <source>
        <dbReference type="ARBA" id="ARBA00004413"/>
    </source>
</evidence>
<dbReference type="GO" id="GO:0015031">
    <property type="term" value="P:protein transport"/>
    <property type="evidence" value="ECO:0007669"/>
    <property type="project" value="UniProtKB-KW"/>
</dbReference>
<dbReference type="Pfam" id="PF02050">
    <property type="entry name" value="FliJ"/>
    <property type="match status" value="1"/>
</dbReference>
<protein>
    <recommendedName>
        <fullName evidence="3">Flagellar FliJ protein</fullName>
    </recommendedName>
</protein>
<dbReference type="PANTHER" id="PTHR38786">
    <property type="entry name" value="FLAGELLAR FLIJ PROTEIN"/>
    <property type="match status" value="1"/>
</dbReference>
<dbReference type="GO" id="GO:0005886">
    <property type="term" value="C:plasma membrane"/>
    <property type="evidence" value="ECO:0007669"/>
    <property type="project" value="UniProtKB-SubCell"/>
</dbReference>
<evidence type="ECO:0000256" key="8">
    <source>
        <dbReference type="ARBA" id="ARBA00022927"/>
    </source>
</evidence>
<evidence type="ECO:0000256" key="12">
    <source>
        <dbReference type="SAM" id="MobiDB-lite"/>
    </source>
</evidence>
<sequence length="149" mass="17239">MGGVLKKSKRLGPVKQIAENNETAAAMKMNQSLQAQQESLAQLEKLKEYRNDYTVQFKTKGQVGMSASRLREYQEFVQKLDQAIEEHTKTVQSLQEKLGQHQQAFKKTNSRKKVVEKLIEKSKQHELRETGRLEQNESDDRMVKGFELD</sequence>
<evidence type="ECO:0000256" key="9">
    <source>
        <dbReference type="ARBA" id="ARBA00023136"/>
    </source>
</evidence>
<keyword evidence="8" id="KW-0653">Protein transport</keyword>
<evidence type="ECO:0000256" key="5">
    <source>
        <dbReference type="ARBA" id="ARBA00022475"/>
    </source>
</evidence>
<keyword evidence="10" id="KW-1006">Bacterial flagellum protein export</keyword>
<keyword evidence="6" id="KW-0145">Chemotaxis</keyword>
<keyword evidence="13" id="KW-0966">Cell projection</keyword>
<feature type="coiled-coil region" evidence="11">
    <location>
        <begin position="70"/>
        <end position="111"/>
    </location>
</feature>
<evidence type="ECO:0000313" key="14">
    <source>
        <dbReference type="Proteomes" id="UP000015462"/>
    </source>
</evidence>
<dbReference type="GO" id="GO:0071973">
    <property type="term" value="P:bacterial-type flagellum-dependent cell motility"/>
    <property type="evidence" value="ECO:0007669"/>
    <property type="project" value="InterPro"/>
</dbReference>
<dbReference type="Proteomes" id="UP000015462">
    <property type="component" value="Unassembled WGS sequence"/>
</dbReference>
<dbReference type="AlphaFoldDB" id="A0AB33Z4M4"/>
<evidence type="ECO:0000256" key="2">
    <source>
        <dbReference type="ARBA" id="ARBA00010004"/>
    </source>
</evidence>
<comment type="caution">
    <text evidence="13">The sequence shown here is derived from an EMBL/GenBank/DDBJ whole genome shotgun (WGS) entry which is preliminary data.</text>
</comment>
<keyword evidence="13" id="KW-0969">Cilium</keyword>
<keyword evidence="9" id="KW-0472">Membrane</keyword>
<dbReference type="GO" id="GO:0009288">
    <property type="term" value="C:bacterial-type flagellum"/>
    <property type="evidence" value="ECO:0007669"/>
    <property type="project" value="InterPro"/>
</dbReference>
<reference evidence="13 14" key="1">
    <citation type="journal article" date="2013" name="Genome Announc.">
        <title>Genome Sequence of the Pyrene- and Fluoranthene-Degrading Bacterium Cycloclasticus sp. Strain PY97M.</title>
        <authorList>
            <person name="Cui Z."/>
            <person name="Xu G."/>
            <person name="Li Q."/>
            <person name="Gao W."/>
            <person name="Zheng L."/>
        </authorList>
    </citation>
    <scope>NUCLEOTIDE SEQUENCE [LARGE SCALE GENOMIC DNA]</scope>
    <source>
        <strain evidence="13 14">PY97M</strain>
    </source>
</reference>
<evidence type="ECO:0000256" key="7">
    <source>
        <dbReference type="ARBA" id="ARBA00022795"/>
    </source>
</evidence>
<dbReference type="InterPro" id="IPR053716">
    <property type="entry name" value="Flag_assembly_chemotaxis_eff"/>
</dbReference>
<keyword evidence="4" id="KW-0813">Transport</keyword>
<evidence type="ECO:0000313" key="13">
    <source>
        <dbReference type="EMBL" id="EPD14097.1"/>
    </source>
</evidence>
<gene>
    <name evidence="13" type="primary">fliJ</name>
    <name evidence="13" type="ORF">L196_01320</name>
</gene>
<dbReference type="NCBIfam" id="TIGR02473">
    <property type="entry name" value="flagell_FliJ"/>
    <property type="match status" value="1"/>
</dbReference>
<name>A0AB33Z4M4_9GAMM</name>
<dbReference type="GO" id="GO:0006935">
    <property type="term" value="P:chemotaxis"/>
    <property type="evidence" value="ECO:0007669"/>
    <property type="project" value="UniProtKB-KW"/>
</dbReference>
<evidence type="ECO:0000256" key="4">
    <source>
        <dbReference type="ARBA" id="ARBA00022448"/>
    </source>
</evidence>
<dbReference type="Gene3D" id="1.10.287.1700">
    <property type="match status" value="1"/>
</dbReference>
<feature type="region of interest" description="Disordered" evidence="12">
    <location>
        <begin position="125"/>
        <end position="149"/>
    </location>
</feature>
<dbReference type="PANTHER" id="PTHR38786:SF1">
    <property type="entry name" value="FLAGELLAR FLIJ PROTEIN"/>
    <property type="match status" value="1"/>
</dbReference>
<comment type="subcellular location">
    <subcellularLocation>
        <location evidence="1">Cell membrane</location>
        <topology evidence="1">Peripheral membrane protein</topology>
        <orientation evidence="1">Cytoplasmic side</orientation>
    </subcellularLocation>
</comment>
<comment type="similarity">
    <text evidence="2">Belongs to the FliJ family.</text>
</comment>
<dbReference type="EMBL" id="ASHL01000001">
    <property type="protein sequence ID" value="EPD14097.1"/>
    <property type="molecule type" value="Genomic_DNA"/>
</dbReference>